<dbReference type="Proteomes" id="UP001427805">
    <property type="component" value="Unassembled WGS sequence"/>
</dbReference>
<name>A0ABV0B5U9_9SPHN</name>
<dbReference type="RefSeq" id="WP_346244914.1">
    <property type="nucleotide sequence ID" value="NZ_JBDIZK010000001.1"/>
</dbReference>
<organism evidence="1 2">
    <name type="scientific">Sphingomonas rustica</name>
    <dbReference type="NCBI Taxonomy" id="3103142"/>
    <lineage>
        <taxon>Bacteria</taxon>
        <taxon>Pseudomonadati</taxon>
        <taxon>Pseudomonadota</taxon>
        <taxon>Alphaproteobacteria</taxon>
        <taxon>Sphingomonadales</taxon>
        <taxon>Sphingomonadaceae</taxon>
        <taxon>Sphingomonas</taxon>
    </lineage>
</organism>
<comment type="caution">
    <text evidence="1">The sequence shown here is derived from an EMBL/GenBank/DDBJ whole genome shotgun (WGS) entry which is preliminary data.</text>
</comment>
<dbReference type="EMBL" id="JBDIZK010000001">
    <property type="protein sequence ID" value="MEN3745916.1"/>
    <property type="molecule type" value="Genomic_DNA"/>
</dbReference>
<protein>
    <submittedName>
        <fullName evidence="1">Uncharacterized protein</fullName>
    </submittedName>
</protein>
<sequence>MDLSFARLDRDSAAIVLPTELAVLMVGIAARQAASPTARAQARLDLVTPGEALLAPLHASFHRGAALSLRHGQHE</sequence>
<reference evidence="1 2" key="1">
    <citation type="submission" date="2024-05" db="EMBL/GenBank/DDBJ databases">
        <title>Sphingomonas sp. HF-S3 16S ribosomal RNA gene Genome sequencing and assembly.</title>
        <authorList>
            <person name="Lee H."/>
        </authorList>
    </citation>
    <scope>NUCLEOTIDE SEQUENCE [LARGE SCALE GENOMIC DNA]</scope>
    <source>
        <strain evidence="1 2">HF-S3</strain>
    </source>
</reference>
<gene>
    <name evidence="1" type="ORF">TPR58_01960</name>
</gene>
<evidence type="ECO:0000313" key="1">
    <source>
        <dbReference type="EMBL" id="MEN3745916.1"/>
    </source>
</evidence>
<proteinExistence type="predicted"/>
<accession>A0ABV0B5U9</accession>
<evidence type="ECO:0000313" key="2">
    <source>
        <dbReference type="Proteomes" id="UP001427805"/>
    </source>
</evidence>
<keyword evidence="2" id="KW-1185">Reference proteome</keyword>